<evidence type="ECO:0000313" key="14">
    <source>
        <dbReference type="Proteomes" id="UP000289166"/>
    </source>
</evidence>
<evidence type="ECO:0000259" key="12">
    <source>
        <dbReference type="PROSITE" id="PS50944"/>
    </source>
</evidence>
<dbReference type="Gene3D" id="1.10.10.10">
    <property type="entry name" value="Winged helix-like DNA-binding domain superfamily/Winged helix DNA-binding domain"/>
    <property type="match status" value="1"/>
</dbReference>
<proteinExistence type="inferred from homology"/>
<evidence type="ECO:0000256" key="1">
    <source>
        <dbReference type="ARBA" id="ARBA00004496"/>
    </source>
</evidence>
<gene>
    <name evidence="13" type="primary">mntR</name>
    <name evidence="13" type="ORF">EFD62_02255</name>
</gene>
<comment type="similarity">
    <text evidence="2">Belongs to the DtxR/MntR family.</text>
</comment>
<dbReference type="InterPro" id="IPR022689">
    <property type="entry name" value="Iron_dep_repressor"/>
</dbReference>
<evidence type="ECO:0000256" key="11">
    <source>
        <dbReference type="ARBA" id="ARBA00032593"/>
    </source>
</evidence>
<keyword evidence="5" id="KW-0678">Repressor</keyword>
<keyword evidence="10" id="KW-0464">Manganese</keyword>
<keyword evidence="4" id="KW-0963">Cytoplasm</keyword>
<keyword evidence="14" id="KW-1185">Reference proteome</keyword>
<dbReference type="Pfam" id="PF02742">
    <property type="entry name" value="Fe_dep_repr_C"/>
    <property type="match status" value="1"/>
</dbReference>
<accession>A0A4Q0ICA2</accession>
<protein>
    <recommendedName>
        <fullName evidence="11">Manganese transport regulator</fullName>
    </recommendedName>
</protein>
<name>A0A4Q0ICA2_9FIRM</name>
<dbReference type="SUPFAM" id="SSF47979">
    <property type="entry name" value="Iron-dependent repressor protein, dimerization domain"/>
    <property type="match status" value="1"/>
</dbReference>
<dbReference type="OrthoDB" id="9791355at2"/>
<dbReference type="AlphaFoldDB" id="A0A4Q0ICA2"/>
<dbReference type="InterPro" id="IPR036421">
    <property type="entry name" value="Fe_dep_repressor_sf"/>
</dbReference>
<evidence type="ECO:0000256" key="3">
    <source>
        <dbReference type="ARBA" id="ARBA00011738"/>
    </source>
</evidence>
<dbReference type="InterPro" id="IPR050536">
    <property type="entry name" value="DtxR_MntR_Metal-Reg"/>
</dbReference>
<dbReference type="SMART" id="SM00529">
    <property type="entry name" value="HTH_DTXR"/>
    <property type="match status" value="1"/>
</dbReference>
<dbReference type="SUPFAM" id="SSF46785">
    <property type="entry name" value="Winged helix' DNA-binding domain"/>
    <property type="match status" value="1"/>
</dbReference>
<dbReference type="GO" id="GO:0046983">
    <property type="term" value="F:protein dimerization activity"/>
    <property type="evidence" value="ECO:0007669"/>
    <property type="project" value="InterPro"/>
</dbReference>
<dbReference type="RefSeq" id="WP_069194493.1">
    <property type="nucleotide sequence ID" value="NZ_RLII01000001.1"/>
</dbReference>
<dbReference type="PANTHER" id="PTHR33238:SF11">
    <property type="entry name" value="TRANSCRIPTIONAL REGULATOR MNTR"/>
    <property type="match status" value="1"/>
</dbReference>
<dbReference type="GO" id="GO:0046914">
    <property type="term" value="F:transition metal ion binding"/>
    <property type="evidence" value="ECO:0007669"/>
    <property type="project" value="InterPro"/>
</dbReference>
<dbReference type="InterPro" id="IPR022687">
    <property type="entry name" value="HTH_DTXR"/>
</dbReference>
<keyword evidence="6" id="KW-0805">Transcription regulation</keyword>
<evidence type="ECO:0000256" key="5">
    <source>
        <dbReference type="ARBA" id="ARBA00022491"/>
    </source>
</evidence>
<dbReference type="PROSITE" id="PS50944">
    <property type="entry name" value="HTH_DTXR"/>
    <property type="match status" value="1"/>
</dbReference>
<dbReference type="PANTHER" id="PTHR33238">
    <property type="entry name" value="IRON (METAL) DEPENDENT REPRESSOR, DTXR FAMILY"/>
    <property type="match status" value="1"/>
</dbReference>
<dbReference type="GO" id="GO:0003677">
    <property type="term" value="F:DNA binding"/>
    <property type="evidence" value="ECO:0007669"/>
    <property type="project" value="UniProtKB-KW"/>
</dbReference>
<comment type="subcellular location">
    <subcellularLocation>
        <location evidence="1">Cytoplasm</location>
    </subcellularLocation>
</comment>
<keyword evidence="7" id="KW-0238">DNA-binding</keyword>
<reference evidence="14" key="1">
    <citation type="submission" date="2018-11" db="EMBL/GenBank/DDBJ databases">
        <title>Genome sequencing of a novel mesophilic and cellulolytic organism within the genus Hungateiclostridium.</title>
        <authorList>
            <person name="Rettenmaier R."/>
            <person name="Liebl W."/>
            <person name="Zverlov V."/>
        </authorList>
    </citation>
    <scope>NUCLEOTIDE SEQUENCE [LARGE SCALE GENOMIC DNA]</scope>
    <source>
        <strain evidence="14">N2K1</strain>
    </source>
</reference>
<feature type="domain" description="HTH dtxR-type" evidence="12">
    <location>
        <begin position="22"/>
        <end position="83"/>
    </location>
</feature>
<evidence type="ECO:0000256" key="2">
    <source>
        <dbReference type="ARBA" id="ARBA00007871"/>
    </source>
</evidence>
<dbReference type="GO" id="GO:0005737">
    <property type="term" value="C:cytoplasm"/>
    <property type="evidence" value="ECO:0007669"/>
    <property type="project" value="UniProtKB-SubCell"/>
</dbReference>
<keyword evidence="9" id="KW-0804">Transcription</keyword>
<keyword evidence="8" id="KW-0010">Activator</keyword>
<evidence type="ECO:0000256" key="7">
    <source>
        <dbReference type="ARBA" id="ARBA00023125"/>
    </source>
</evidence>
<comment type="subunit">
    <text evidence="3">Homodimer.</text>
</comment>
<evidence type="ECO:0000256" key="8">
    <source>
        <dbReference type="ARBA" id="ARBA00023159"/>
    </source>
</evidence>
<dbReference type="Gene3D" id="1.10.60.10">
    <property type="entry name" value="Iron dependent repressor, metal binding and dimerisation domain"/>
    <property type="match status" value="1"/>
</dbReference>
<dbReference type="InterPro" id="IPR036388">
    <property type="entry name" value="WH-like_DNA-bd_sf"/>
</dbReference>
<evidence type="ECO:0000256" key="9">
    <source>
        <dbReference type="ARBA" id="ARBA00023163"/>
    </source>
</evidence>
<dbReference type="NCBIfam" id="NF003025">
    <property type="entry name" value="PRK03902.1"/>
    <property type="match status" value="1"/>
</dbReference>
<evidence type="ECO:0000256" key="6">
    <source>
        <dbReference type="ARBA" id="ARBA00023015"/>
    </source>
</evidence>
<evidence type="ECO:0000256" key="4">
    <source>
        <dbReference type="ARBA" id="ARBA00022490"/>
    </source>
</evidence>
<dbReference type="Pfam" id="PF01325">
    <property type="entry name" value="Fe_dep_repress"/>
    <property type="match status" value="1"/>
</dbReference>
<dbReference type="EMBL" id="RLII01000001">
    <property type="protein sequence ID" value="RXE60762.1"/>
    <property type="molecule type" value="Genomic_DNA"/>
</dbReference>
<dbReference type="InterPro" id="IPR036390">
    <property type="entry name" value="WH_DNA-bd_sf"/>
</dbReference>
<sequence>MQNNEFHTVRGYQLIKQEKKLLTSAMEDYLEMIFRNVGKEGYMRINTLAEMLNVRPSSATKMVQKLSQRGFVEYEKYGIITLTEKGKTLGEFLLERHNIIEKFLSSLGIRDNLLIETELIEHNVSVDTLRSIDHLNSFFEDHPEIVEEFQRYRSIKHI</sequence>
<dbReference type="InterPro" id="IPR001367">
    <property type="entry name" value="Fe_dep_repressor"/>
</dbReference>
<evidence type="ECO:0000256" key="10">
    <source>
        <dbReference type="ARBA" id="ARBA00023211"/>
    </source>
</evidence>
<organism evidence="13 14">
    <name type="scientific">Acetivibrio mesophilus</name>
    <dbReference type="NCBI Taxonomy" id="2487273"/>
    <lineage>
        <taxon>Bacteria</taxon>
        <taxon>Bacillati</taxon>
        <taxon>Bacillota</taxon>
        <taxon>Clostridia</taxon>
        <taxon>Eubacteriales</taxon>
        <taxon>Oscillospiraceae</taxon>
        <taxon>Acetivibrio</taxon>
    </lineage>
</organism>
<dbReference type="Proteomes" id="UP000289166">
    <property type="component" value="Unassembled WGS sequence"/>
</dbReference>
<dbReference type="GO" id="GO:0003700">
    <property type="term" value="F:DNA-binding transcription factor activity"/>
    <property type="evidence" value="ECO:0007669"/>
    <property type="project" value="InterPro"/>
</dbReference>
<evidence type="ECO:0000313" key="13">
    <source>
        <dbReference type="EMBL" id="RXE60762.1"/>
    </source>
</evidence>
<comment type="caution">
    <text evidence="13">The sequence shown here is derived from an EMBL/GenBank/DDBJ whole genome shotgun (WGS) entry which is preliminary data.</text>
</comment>